<dbReference type="RefSeq" id="WP_053418682.1">
    <property type="nucleotide sequence ID" value="NZ_LILB01000008.1"/>
</dbReference>
<reference evidence="2" key="1">
    <citation type="submission" date="2015-08" db="EMBL/GenBank/DDBJ databases">
        <title>Fjat-10028 dsm 16317.</title>
        <authorList>
            <person name="Liu B."/>
            <person name="Wang J."/>
            <person name="Zhu Y."/>
            <person name="Liu G."/>
            <person name="Chen Q."/>
            <person name="Chen Z."/>
            <person name="Lan J."/>
            <person name="Che J."/>
            <person name="Ge C."/>
            <person name="Shi H."/>
            <person name="Pan Z."/>
            <person name="Liu X."/>
        </authorList>
    </citation>
    <scope>NUCLEOTIDE SEQUENCE [LARGE SCALE GENOMIC DNA]</scope>
    <source>
        <strain evidence="2">DSM 16317</strain>
    </source>
</reference>
<protein>
    <submittedName>
        <fullName evidence="1">Uncharacterized protein</fullName>
    </submittedName>
</protein>
<keyword evidence="2" id="KW-1185">Reference proteome</keyword>
<comment type="caution">
    <text evidence="1">The sequence shown here is derived from an EMBL/GenBank/DDBJ whole genome shotgun (WGS) entry which is preliminary data.</text>
</comment>
<proteinExistence type="predicted"/>
<organism evidence="1 2">
    <name type="scientific">Viridibacillus arvi</name>
    <dbReference type="NCBI Taxonomy" id="263475"/>
    <lineage>
        <taxon>Bacteria</taxon>
        <taxon>Bacillati</taxon>
        <taxon>Bacillota</taxon>
        <taxon>Bacilli</taxon>
        <taxon>Bacillales</taxon>
        <taxon>Caryophanaceae</taxon>
        <taxon>Viridibacillus</taxon>
    </lineage>
</organism>
<accession>A0A0M0L9T8</accession>
<evidence type="ECO:0000313" key="1">
    <source>
        <dbReference type="EMBL" id="KOO47809.1"/>
    </source>
</evidence>
<dbReference type="EMBL" id="LILB01000008">
    <property type="protein sequence ID" value="KOO47809.1"/>
    <property type="molecule type" value="Genomic_DNA"/>
</dbReference>
<sequence length="88" mass="10237">MFNKSENFVDLQDMIEELEHKFIKLGFYTDSLTKYYQIGKVSLERSDEVLFSGFKYGAFTMLVLEDLPTELNGGYYIINAYNPNKGRS</sequence>
<evidence type="ECO:0000313" key="2">
    <source>
        <dbReference type="Proteomes" id="UP000036867"/>
    </source>
</evidence>
<dbReference type="GeneID" id="301138269"/>
<name>A0A0M0L9T8_9BACL</name>
<dbReference type="Proteomes" id="UP000036867">
    <property type="component" value="Unassembled WGS sequence"/>
</dbReference>
<gene>
    <name evidence="1" type="ORF">AMD00_19425</name>
</gene>
<dbReference type="AlphaFoldDB" id="A0A0M0L9T8"/>